<keyword evidence="3 9" id="KW-0227">DNA damage</keyword>
<dbReference type="GO" id="GO:0003684">
    <property type="term" value="F:damaged DNA binding"/>
    <property type="evidence" value="ECO:0007669"/>
    <property type="project" value="InterPro"/>
</dbReference>
<feature type="domain" description="Helicase C-terminal" evidence="11">
    <location>
        <begin position="708"/>
        <end position="862"/>
    </location>
</feature>
<keyword evidence="1 9" id="KW-0963">Cytoplasm</keyword>
<dbReference type="SMART" id="SM00982">
    <property type="entry name" value="TRCF"/>
    <property type="match status" value="1"/>
</dbReference>
<evidence type="ECO:0000313" key="12">
    <source>
        <dbReference type="EMBL" id="TDY58327.1"/>
    </source>
</evidence>
<dbReference type="GO" id="GO:0006355">
    <property type="term" value="P:regulation of DNA-templated transcription"/>
    <property type="evidence" value="ECO:0007669"/>
    <property type="project" value="UniProtKB-UniRule"/>
</dbReference>
<name>A0A4R8M2E7_9BACT</name>
<dbReference type="Pfam" id="PF02559">
    <property type="entry name" value="CarD_TRCF_RID"/>
    <property type="match status" value="1"/>
</dbReference>
<evidence type="ECO:0000256" key="9">
    <source>
        <dbReference type="HAMAP-Rule" id="MF_00969"/>
    </source>
</evidence>
<dbReference type="PROSITE" id="PS51194">
    <property type="entry name" value="HELICASE_CTER"/>
    <property type="match status" value="1"/>
</dbReference>
<dbReference type="Pfam" id="PF17757">
    <property type="entry name" value="UvrB_inter"/>
    <property type="match status" value="1"/>
</dbReference>
<comment type="caution">
    <text evidence="12">The sequence shown here is derived from an EMBL/GenBank/DDBJ whole genome shotgun (WGS) entry which is preliminary data.</text>
</comment>
<dbReference type="Pfam" id="PF00270">
    <property type="entry name" value="DEAD"/>
    <property type="match status" value="1"/>
</dbReference>
<dbReference type="InterPro" id="IPR041471">
    <property type="entry name" value="UvrB_inter"/>
</dbReference>
<dbReference type="PANTHER" id="PTHR47964:SF1">
    <property type="entry name" value="ATP-DEPENDENT DNA HELICASE HOMOLOG RECG, CHLOROPLASTIC"/>
    <property type="match status" value="1"/>
</dbReference>
<evidence type="ECO:0000259" key="11">
    <source>
        <dbReference type="PROSITE" id="PS51194"/>
    </source>
</evidence>
<keyword evidence="6 9" id="KW-0067">ATP-binding</keyword>
<reference evidence="12 13" key="1">
    <citation type="submission" date="2019-03" db="EMBL/GenBank/DDBJ databases">
        <title>Genomic Encyclopedia of Type Strains, Phase IV (KMG-IV): sequencing the most valuable type-strain genomes for metagenomic binning, comparative biology and taxonomic classification.</title>
        <authorList>
            <person name="Goeker M."/>
        </authorList>
    </citation>
    <scope>NUCLEOTIDE SEQUENCE [LARGE SCALE GENOMIC DNA]</scope>
    <source>
        <strain evidence="12 13">DSM 25964</strain>
    </source>
</reference>
<dbReference type="InterPro" id="IPR014001">
    <property type="entry name" value="Helicase_ATP-bd"/>
</dbReference>
<dbReference type="InterPro" id="IPR003711">
    <property type="entry name" value="CarD-like/TRCF_RID"/>
</dbReference>
<keyword evidence="2 9" id="KW-0547">Nucleotide-binding</keyword>
<gene>
    <name evidence="9" type="primary">mfd</name>
    <name evidence="12" type="ORF">C8D99_11418</name>
</gene>
<dbReference type="PANTHER" id="PTHR47964">
    <property type="entry name" value="ATP-DEPENDENT DNA HELICASE HOMOLOG RECG, CHLOROPLASTIC"/>
    <property type="match status" value="1"/>
</dbReference>
<dbReference type="SUPFAM" id="SSF52540">
    <property type="entry name" value="P-loop containing nucleoside triphosphate hydrolases"/>
    <property type="match status" value="3"/>
</dbReference>
<accession>A0A4R8M2E7</accession>
<dbReference type="InterPro" id="IPR037235">
    <property type="entry name" value="TRCF-like_C_D7"/>
</dbReference>
<feature type="domain" description="Helicase ATP-binding" evidence="10">
    <location>
        <begin position="526"/>
        <end position="687"/>
    </location>
</feature>
<dbReference type="GO" id="GO:0000716">
    <property type="term" value="P:transcription-coupled nucleotide-excision repair, DNA damage recognition"/>
    <property type="evidence" value="ECO:0007669"/>
    <property type="project" value="UniProtKB-UniRule"/>
</dbReference>
<dbReference type="InterPro" id="IPR036101">
    <property type="entry name" value="CarD-like/TRCF_RID_sf"/>
</dbReference>
<evidence type="ECO:0000256" key="8">
    <source>
        <dbReference type="ARBA" id="ARBA00023204"/>
    </source>
</evidence>
<evidence type="ECO:0000256" key="5">
    <source>
        <dbReference type="ARBA" id="ARBA00022806"/>
    </source>
</evidence>
<dbReference type="Proteomes" id="UP000295066">
    <property type="component" value="Unassembled WGS sequence"/>
</dbReference>
<dbReference type="RefSeq" id="WP_166670132.1">
    <property type="nucleotide sequence ID" value="NZ_SORI01000014.1"/>
</dbReference>
<dbReference type="GO" id="GO:0003678">
    <property type="term" value="F:DNA helicase activity"/>
    <property type="evidence" value="ECO:0007669"/>
    <property type="project" value="TreeGrafter"/>
</dbReference>
<evidence type="ECO:0000256" key="7">
    <source>
        <dbReference type="ARBA" id="ARBA00023125"/>
    </source>
</evidence>
<protein>
    <recommendedName>
        <fullName evidence="9">Transcription-repair-coupling factor</fullName>
        <shortName evidence="9">TRCF</shortName>
        <ecNumber evidence="9">3.6.4.-</ecNumber>
    </recommendedName>
</protein>
<comment type="similarity">
    <text evidence="9">In the N-terminal section; belongs to the UvrB family.</text>
</comment>
<dbReference type="Gene3D" id="3.40.50.11180">
    <property type="match status" value="1"/>
</dbReference>
<evidence type="ECO:0000256" key="3">
    <source>
        <dbReference type="ARBA" id="ARBA00022763"/>
    </source>
</evidence>
<dbReference type="InterPro" id="IPR004576">
    <property type="entry name" value="Mfd"/>
</dbReference>
<dbReference type="SUPFAM" id="SSF143517">
    <property type="entry name" value="TRCF domain-like"/>
    <property type="match status" value="1"/>
</dbReference>
<dbReference type="PROSITE" id="PS51192">
    <property type="entry name" value="HELICASE_ATP_BIND_1"/>
    <property type="match status" value="1"/>
</dbReference>
<dbReference type="InterPro" id="IPR047112">
    <property type="entry name" value="RecG/Mfd"/>
</dbReference>
<keyword evidence="7 9" id="KW-0238">DNA-binding</keyword>
<dbReference type="Gene3D" id="3.90.1150.50">
    <property type="entry name" value="Transcription-repair-coupling factor, D7 domain"/>
    <property type="match status" value="1"/>
</dbReference>
<dbReference type="Pfam" id="PF00271">
    <property type="entry name" value="Helicase_C"/>
    <property type="match status" value="1"/>
</dbReference>
<proteinExistence type="inferred from homology"/>
<dbReference type="EMBL" id="SORI01000014">
    <property type="protein sequence ID" value="TDY58327.1"/>
    <property type="molecule type" value="Genomic_DNA"/>
</dbReference>
<dbReference type="Gene3D" id="3.30.2060.10">
    <property type="entry name" value="Penicillin-binding protein 1b domain"/>
    <property type="match status" value="1"/>
</dbReference>
<dbReference type="GO" id="GO:0016787">
    <property type="term" value="F:hydrolase activity"/>
    <property type="evidence" value="ECO:0007669"/>
    <property type="project" value="UniProtKB-KW"/>
</dbReference>
<sequence length="1037" mass="115181">MRNAPAPTGNRIWDLDERLWTGGTALHLPLDGAARCWVCRNPATPALLVFPDTKQAALFCSDWETLFPGERVRLLHEIPLTPHGVADRALPVQRGETLSRWREEGGILAASGGALLGPVYKGSRDIRITAGKEYRRENLLDWLVHAGYERSDIVWAPGQFIFRGYILDVFDPAYAHPLRFEFFDETVESVRSFSPRTQTSVGLLDGADIHSLSTSKEASLFSLFPENAVSVFFEPAKIEVSADSYALLWKDIVEAEGRGAVLPGWNGIFLRLASRPRLRITASASFSEAGVNLEEISPFRGNMDKFRWMCDSWKKDGYSLFLATKNRRILSFGEEASVHPVDGTLSKGFLDPESRIAYISDLELAGISEKITGPGMLSAPPREWSDRLSEGQLLVHEDYGLCVFRGSEEVSVAGEVMDSLILEFDGSQRLFLPVLQLHKITPLPDHMSGDVRLDSLRGVKWKKSVAKTRERVQQEVRGLLELYAKRELVEGFAFPPPDGLYSEFEEAFPHVETKDQLTASAEVAADMESPYPMDRLLVGDVGYGKTEVAVRAAFKAVQGGKQAAVLVPTTILAQQHYMSFTARMTGFPVNVALLSRFSSKKEQRLVLEATASGKVDILIGTARMLQKDVVFKDLGLIIVDEEHRFGVLSKEKLKEARENVDVLMLSATPIPRTLALSLKGMRSISLLNEPPHNRVPVITAAGPWNTGLVKSAVARELERGGQVFYVSNRIYRLDERASFLRKLFPTASLGIAHGRMKENELEETMLKFYNRQLDILLCTTIIESGLDVPGANTLIVEDCQELGLAQMYQLRGRVGRREESSFAYFLYPEGHPLGKETLERLDAITTLNEGGAGYDLALEDLRIRGSGDLLGTSQHGSERGRADSYLYYAMLEEEIAKLRGTLPSSADVAADIPCLIPASYIPQETIRIALYRRLLRVDGPEELRDLEKEVQDRFGPLPEALKNLFSVSLLRSRGGKYGILSVECGKRDTVLRGRGSVFDDLKKRKNWYASEGKITGPGGTAGLADVLHALRHGKQVR</sequence>
<evidence type="ECO:0000256" key="2">
    <source>
        <dbReference type="ARBA" id="ARBA00022741"/>
    </source>
</evidence>
<dbReference type="InterPro" id="IPR027417">
    <property type="entry name" value="P-loop_NTPase"/>
</dbReference>
<keyword evidence="5 12" id="KW-0347">Helicase</keyword>
<organism evidence="12 13">
    <name type="scientific">Aminivibrio pyruvatiphilus</name>
    <dbReference type="NCBI Taxonomy" id="1005740"/>
    <lineage>
        <taxon>Bacteria</taxon>
        <taxon>Thermotogati</taxon>
        <taxon>Synergistota</taxon>
        <taxon>Synergistia</taxon>
        <taxon>Synergistales</taxon>
        <taxon>Aminobacteriaceae</taxon>
        <taxon>Aminivibrio</taxon>
    </lineage>
</organism>
<dbReference type="EC" id="3.6.4.-" evidence="9"/>
<keyword evidence="13" id="KW-1185">Reference proteome</keyword>
<dbReference type="SMART" id="SM00487">
    <property type="entry name" value="DEXDc"/>
    <property type="match status" value="1"/>
</dbReference>
<evidence type="ECO:0000256" key="1">
    <source>
        <dbReference type="ARBA" id="ARBA00022490"/>
    </source>
</evidence>
<dbReference type="InterPro" id="IPR001650">
    <property type="entry name" value="Helicase_C-like"/>
</dbReference>
<dbReference type="Gene3D" id="3.40.50.300">
    <property type="entry name" value="P-loop containing nucleotide triphosphate hydrolases"/>
    <property type="match status" value="2"/>
</dbReference>
<dbReference type="Pfam" id="PF03461">
    <property type="entry name" value="TRCF"/>
    <property type="match status" value="1"/>
</dbReference>
<evidence type="ECO:0000256" key="4">
    <source>
        <dbReference type="ARBA" id="ARBA00022801"/>
    </source>
</evidence>
<dbReference type="GO" id="GO:0005737">
    <property type="term" value="C:cytoplasm"/>
    <property type="evidence" value="ECO:0007669"/>
    <property type="project" value="UniProtKB-SubCell"/>
</dbReference>
<keyword evidence="4 9" id="KW-0378">Hydrolase</keyword>
<dbReference type="SMART" id="SM01058">
    <property type="entry name" value="CarD_TRCF"/>
    <property type="match status" value="1"/>
</dbReference>
<dbReference type="AlphaFoldDB" id="A0A4R8M2E7"/>
<dbReference type="HAMAP" id="MF_00969">
    <property type="entry name" value="TRCF"/>
    <property type="match status" value="1"/>
</dbReference>
<dbReference type="InterPro" id="IPR005118">
    <property type="entry name" value="TRCF_C"/>
</dbReference>
<dbReference type="CDD" id="cd17991">
    <property type="entry name" value="DEXHc_TRCF"/>
    <property type="match status" value="1"/>
</dbReference>
<dbReference type="InterPro" id="IPR011545">
    <property type="entry name" value="DEAD/DEAH_box_helicase_dom"/>
</dbReference>
<comment type="subcellular location">
    <subcellularLocation>
        <location evidence="9">Cytoplasm</location>
    </subcellularLocation>
</comment>
<dbReference type="SMART" id="SM00490">
    <property type="entry name" value="HELICc"/>
    <property type="match status" value="1"/>
</dbReference>
<evidence type="ECO:0000259" key="10">
    <source>
        <dbReference type="PROSITE" id="PS51192"/>
    </source>
</evidence>
<evidence type="ECO:0000256" key="6">
    <source>
        <dbReference type="ARBA" id="ARBA00022840"/>
    </source>
</evidence>
<dbReference type="Gene3D" id="2.40.10.170">
    <property type="match status" value="1"/>
</dbReference>
<comment type="similarity">
    <text evidence="9">In the C-terminal section; belongs to the helicase family. RecG subfamily.</text>
</comment>
<comment type="function">
    <text evidence="9">Couples transcription and DNA repair by recognizing RNA polymerase (RNAP) stalled at DNA lesions. Mediates ATP-dependent release of RNAP and its truncated transcript from the DNA, and recruitment of nucleotide excision repair machinery to the damaged site.</text>
</comment>
<keyword evidence="8 9" id="KW-0234">DNA repair</keyword>
<dbReference type="SUPFAM" id="SSF141259">
    <property type="entry name" value="CarD-like"/>
    <property type="match status" value="1"/>
</dbReference>
<evidence type="ECO:0000313" key="13">
    <source>
        <dbReference type="Proteomes" id="UP000295066"/>
    </source>
</evidence>
<dbReference type="GO" id="GO:0005524">
    <property type="term" value="F:ATP binding"/>
    <property type="evidence" value="ECO:0007669"/>
    <property type="project" value="UniProtKB-UniRule"/>
</dbReference>